<keyword evidence="2" id="KW-0378">Hydrolase</keyword>
<dbReference type="Gene3D" id="3.40.50.1820">
    <property type="entry name" value="alpha/beta hydrolase"/>
    <property type="match status" value="1"/>
</dbReference>
<dbReference type="InterPro" id="IPR029058">
    <property type="entry name" value="AB_hydrolase_fold"/>
</dbReference>
<dbReference type="SUPFAM" id="SSF53474">
    <property type="entry name" value="alpha/beta-Hydrolases"/>
    <property type="match status" value="1"/>
</dbReference>
<dbReference type="InterPro" id="IPR000073">
    <property type="entry name" value="AB_hydrolase_1"/>
</dbReference>
<evidence type="ECO:0000259" key="1">
    <source>
        <dbReference type="Pfam" id="PF00561"/>
    </source>
</evidence>
<dbReference type="PANTHER" id="PTHR36837">
    <property type="entry name" value="POLY(3-HYDROXYALKANOATE) POLYMERASE SUBUNIT PHAC"/>
    <property type="match status" value="1"/>
</dbReference>
<organism evidence="2 3">
    <name type="scientific">Neobacillus notoginsengisoli</name>
    <dbReference type="NCBI Taxonomy" id="1578198"/>
    <lineage>
        <taxon>Bacteria</taxon>
        <taxon>Bacillati</taxon>
        <taxon>Bacillota</taxon>
        <taxon>Bacilli</taxon>
        <taxon>Bacillales</taxon>
        <taxon>Bacillaceae</taxon>
        <taxon>Neobacillus</taxon>
    </lineage>
</organism>
<dbReference type="PANTHER" id="PTHR36837:SF2">
    <property type="entry name" value="POLY(3-HYDROXYALKANOATE) POLYMERASE SUBUNIT PHAC"/>
    <property type="match status" value="1"/>
</dbReference>
<feature type="domain" description="AB hydrolase-1" evidence="1">
    <location>
        <begin position="62"/>
        <end position="307"/>
    </location>
</feature>
<sequence>MGIWASPDPETGPTPRVAVWKKNKATLWYYPARKKKYKAPLFLVYSLVNKAFVLDLAPGSSMIESFVTNGYDVYLMDFGVPGYEDKHLTIDHYLVDYLQRAVRRALHHSKARELTIIGYCLGGTLAAMYASIAKEPIRNLILCVAPLNFSNPPLFDKWTNAMKKGDLSLDEVLDAYGTVPASFMKIGMRAVSAPVYFSHYLSLLNKSYDKDYVDRWRRFNNWANGHIPFPGAALKQLLNDLGKNNKFMKRTLTIRGRKADPANIKANLLIVAGSQDRLVPENLSRDFIHLVSSKDKTYKLVTGGHTTLAVKGIGLPGFLADWLPERSN</sequence>
<evidence type="ECO:0000313" key="3">
    <source>
        <dbReference type="Proteomes" id="UP000284416"/>
    </source>
</evidence>
<evidence type="ECO:0000313" key="2">
    <source>
        <dbReference type="EMBL" id="RHW41753.1"/>
    </source>
</evidence>
<gene>
    <name evidence="2" type="ORF">D1B31_08025</name>
</gene>
<dbReference type="EMBL" id="QWEG01000004">
    <property type="protein sequence ID" value="RHW41753.1"/>
    <property type="molecule type" value="Genomic_DNA"/>
</dbReference>
<proteinExistence type="predicted"/>
<dbReference type="OrthoDB" id="9767934at2"/>
<comment type="caution">
    <text evidence="2">The sequence shown here is derived from an EMBL/GenBank/DDBJ whole genome shotgun (WGS) entry which is preliminary data.</text>
</comment>
<keyword evidence="3" id="KW-1185">Reference proteome</keyword>
<dbReference type="InterPro" id="IPR051321">
    <property type="entry name" value="PHA/PHB_synthase"/>
</dbReference>
<accession>A0A417YWF3</accession>
<reference evidence="2 3" key="1">
    <citation type="journal article" date="2017" name="Int. J. Syst. Evol. Microbiol.">
        <title>Bacillus notoginsengisoli sp. nov., a novel bacterium isolated from the rhizosphere of Panax notoginseng.</title>
        <authorList>
            <person name="Zhang M.Y."/>
            <person name="Cheng J."/>
            <person name="Cai Y."/>
            <person name="Zhang T.Y."/>
            <person name="Wu Y.Y."/>
            <person name="Manikprabhu D."/>
            <person name="Li W.J."/>
            <person name="Zhang Y.X."/>
        </authorList>
    </citation>
    <scope>NUCLEOTIDE SEQUENCE [LARGE SCALE GENOMIC DNA]</scope>
    <source>
        <strain evidence="2 3">JCM 30743</strain>
    </source>
</reference>
<name>A0A417YWF3_9BACI</name>
<protein>
    <submittedName>
        <fullName evidence="2">Alpha/beta fold hydrolase</fullName>
    </submittedName>
</protein>
<dbReference type="AlphaFoldDB" id="A0A417YWF3"/>
<dbReference type="Proteomes" id="UP000284416">
    <property type="component" value="Unassembled WGS sequence"/>
</dbReference>
<dbReference type="Pfam" id="PF00561">
    <property type="entry name" value="Abhydrolase_1"/>
    <property type="match status" value="1"/>
</dbReference>
<dbReference type="GO" id="GO:0016787">
    <property type="term" value="F:hydrolase activity"/>
    <property type="evidence" value="ECO:0007669"/>
    <property type="project" value="UniProtKB-KW"/>
</dbReference>